<protein>
    <submittedName>
        <fullName evidence="1">Zinc finger HIT domain-containing protein 2</fullName>
    </submittedName>
</protein>
<evidence type="ECO:0000313" key="1">
    <source>
        <dbReference type="EMBL" id="KAJ1938719.1"/>
    </source>
</evidence>
<reference evidence="1" key="1">
    <citation type="submission" date="2022-07" db="EMBL/GenBank/DDBJ databases">
        <title>Phylogenomic reconstructions and comparative analyses of Kickxellomycotina fungi.</title>
        <authorList>
            <person name="Reynolds N.K."/>
            <person name="Stajich J.E."/>
            <person name="Barry K."/>
            <person name="Grigoriev I.V."/>
            <person name="Crous P."/>
            <person name="Smith M.E."/>
        </authorList>
    </citation>
    <scope>NUCLEOTIDE SEQUENCE</scope>
    <source>
        <strain evidence="1">NRRL 5244</strain>
    </source>
</reference>
<dbReference type="Proteomes" id="UP001150603">
    <property type="component" value="Unassembled WGS sequence"/>
</dbReference>
<sequence>MDQKHDGKGCQICGKPRAKYNCPKCHIAYCSLACYRDQKHSECTESFYQAQVADELKARQADDTVKKEMYELLQRYQQGTLEDADGDEVEDEIEDIADRMEGLDLENASMDDIWKRMTEEEQKEFLKLLDRGELEQVLQAWVPWWQASDKAGVTEVGGDQSSNTGSVPQISEHGVPVQMLAKKVHPSVLYQLAQIALAYVYMMRHLNGDPRGKNTVDAFQDLISVSPLLASKEADVYSNAHEALIVGLCNIDEGMPCDRKCALLDDMLSLYLGSKYIAAMLSDTHELLTMLLAMPASDRGSLKKAHVVRAERRVFFLLCVALQMSTGTEPWEFMAAEISMLQRRFRSEDATRAQKTDGDKAETGGKVPSISVIE</sequence>
<comment type="caution">
    <text evidence="1">The sequence shown here is derived from an EMBL/GenBank/DDBJ whole genome shotgun (WGS) entry which is preliminary data.</text>
</comment>
<name>A0ACC1J5T1_9FUNG</name>
<gene>
    <name evidence="1" type="primary">ZNHIT2</name>
    <name evidence="1" type="ORF">FBU59_004353</name>
</gene>
<keyword evidence="2" id="KW-1185">Reference proteome</keyword>
<dbReference type="EMBL" id="JANBPW010003079">
    <property type="protein sequence ID" value="KAJ1938719.1"/>
    <property type="molecule type" value="Genomic_DNA"/>
</dbReference>
<evidence type="ECO:0000313" key="2">
    <source>
        <dbReference type="Proteomes" id="UP001150603"/>
    </source>
</evidence>
<accession>A0ACC1J5T1</accession>
<proteinExistence type="predicted"/>
<organism evidence="1 2">
    <name type="scientific">Linderina macrospora</name>
    <dbReference type="NCBI Taxonomy" id="4868"/>
    <lineage>
        <taxon>Eukaryota</taxon>
        <taxon>Fungi</taxon>
        <taxon>Fungi incertae sedis</taxon>
        <taxon>Zoopagomycota</taxon>
        <taxon>Kickxellomycotina</taxon>
        <taxon>Kickxellomycetes</taxon>
        <taxon>Kickxellales</taxon>
        <taxon>Kickxellaceae</taxon>
        <taxon>Linderina</taxon>
    </lineage>
</organism>